<reference evidence="2 3" key="1">
    <citation type="journal article" date="2019" name="Sci. Rep.">
        <title>A high-quality genome of Eragrostis curvula grass provides insights into Poaceae evolution and supports new strategies to enhance forage quality.</title>
        <authorList>
            <person name="Carballo J."/>
            <person name="Santos B.A.C.M."/>
            <person name="Zappacosta D."/>
            <person name="Garbus I."/>
            <person name="Selva J.P."/>
            <person name="Gallo C.A."/>
            <person name="Diaz A."/>
            <person name="Albertini E."/>
            <person name="Caccamo M."/>
            <person name="Echenique V."/>
        </authorList>
    </citation>
    <scope>NUCLEOTIDE SEQUENCE [LARGE SCALE GENOMIC DNA]</scope>
    <source>
        <strain evidence="3">cv. Victoria</strain>
        <tissue evidence="2">Leaf</tissue>
    </source>
</reference>
<feature type="region of interest" description="Disordered" evidence="1">
    <location>
        <begin position="151"/>
        <end position="171"/>
    </location>
</feature>
<gene>
    <name evidence="2" type="ORF">EJB05_27326</name>
</gene>
<feature type="region of interest" description="Disordered" evidence="1">
    <location>
        <begin position="82"/>
        <end position="103"/>
    </location>
</feature>
<protein>
    <submittedName>
        <fullName evidence="2">Uncharacterized protein</fullName>
    </submittedName>
</protein>
<dbReference type="EMBL" id="RWGY01000013">
    <property type="protein sequence ID" value="TVU24864.1"/>
    <property type="molecule type" value="Genomic_DNA"/>
</dbReference>
<sequence length="205" mass="21250">MQQLLRFLSCRRQQLAVGPLRQGATGACGSSSAVAKLLEPSGSSREAAISSFAGRSQQGSRPRHGLRHTTLAVDIGGVIRRPASPASSAQHESSETNSEAKGSTGAAALQNGCTNTTAVGLVCREAAVVLCHLAKRSLSIMARQLMGSRRSASACGGEKRASSNGRPTETRHFSYGASVWTALPSSRGRGTSSSRVPVARQYAAA</sequence>
<comment type="caution">
    <text evidence="2">The sequence shown here is derived from an EMBL/GenBank/DDBJ whole genome shotgun (WGS) entry which is preliminary data.</text>
</comment>
<dbReference type="Gramene" id="TVU24864">
    <property type="protein sequence ID" value="TVU24864"/>
    <property type="gene ID" value="EJB05_27326"/>
</dbReference>
<dbReference type="AlphaFoldDB" id="A0A5J9UN80"/>
<evidence type="ECO:0000256" key="1">
    <source>
        <dbReference type="SAM" id="MobiDB-lite"/>
    </source>
</evidence>
<feature type="compositionally biased region" description="Low complexity" evidence="1">
    <location>
        <begin position="185"/>
        <end position="195"/>
    </location>
</feature>
<organism evidence="2 3">
    <name type="scientific">Eragrostis curvula</name>
    <name type="common">weeping love grass</name>
    <dbReference type="NCBI Taxonomy" id="38414"/>
    <lineage>
        <taxon>Eukaryota</taxon>
        <taxon>Viridiplantae</taxon>
        <taxon>Streptophyta</taxon>
        <taxon>Embryophyta</taxon>
        <taxon>Tracheophyta</taxon>
        <taxon>Spermatophyta</taxon>
        <taxon>Magnoliopsida</taxon>
        <taxon>Liliopsida</taxon>
        <taxon>Poales</taxon>
        <taxon>Poaceae</taxon>
        <taxon>PACMAD clade</taxon>
        <taxon>Chloridoideae</taxon>
        <taxon>Eragrostideae</taxon>
        <taxon>Eragrostidinae</taxon>
        <taxon>Eragrostis</taxon>
    </lineage>
</organism>
<feature type="compositionally biased region" description="Polar residues" evidence="1">
    <location>
        <begin position="85"/>
        <end position="101"/>
    </location>
</feature>
<accession>A0A5J9UN80</accession>
<feature type="region of interest" description="Disordered" evidence="1">
    <location>
        <begin position="184"/>
        <end position="205"/>
    </location>
</feature>
<evidence type="ECO:0000313" key="2">
    <source>
        <dbReference type="EMBL" id="TVU24864.1"/>
    </source>
</evidence>
<proteinExistence type="predicted"/>
<evidence type="ECO:0000313" key="3">
    <source>
        <dbReference type="Proteomes" id="UP000324897"/>
    </source>
</evidence>
<name>A0A5J9UN80_9POAL</name>
<dbReference type="Proteomes" id="UP000324897">
    <property type="component" value="Chromosome 2"/>
</dbReference>
<keyword evidence="3" id="KW-1185">Reference proteome</keyword>